<keyword evidence="6" id="KW-1185">Reference proteome</keyword>
<dbReference type="InterPro" id="IPR023187">
    <property type="entry name" value="Tscrpt_reg_MarR-type_CS"/>
</dbReference>
<evidence type="ECO:0000256" key="3">
    <source>
        <dbReference type="ARBA" id="ARBA00023163"/>
    </source>
</evidence>
<reference evidence="5 6" key="1">
    <citation type="submission" date="2016-10" db="EMBL/GenBank/DDBJ databases">
        <authorList>
            <person name="de Groot N.N."/>
        </authorList>
    </citation>
    <scope>NUCLEOTIDE SEQUENCE [LARGE SCALE GENOMIC DNA]</scope>
    <source>
        <strain evidence="5 6">CGMCC 1.9109</strain>
    </source>
</reference>
<feature type="domain" description="HTH marR-type" evidence="4">
    <location>
        <begin position="29"/>
        <end position="165"/>
    </location>
</feature>
<dbReference type="OrthoDB" id="72352at2"/>
<dbReference type="InterPro" id="IPR036388">
    <property type="entry name" value="WH-like_DNA-bd_sf"/>
</dbReference>
<organism evidence="5 6">
    <name type="scientific">Kordiimonas lacus</name>
    <dbReference type="NCBI Taxonomy" id="637679"/>
    <lineage>
        <taxon>Bacteria</taxon>
        <taxon>Pseudomonadati</taxon>
        <taxon>Pseudomonadota</taxon>
        <taxon>Alphaproteobacteria</taxon>
        <taxon>Kordiimonadales</taxon>
        <taxon>Kordiimonadaceae</taxon>
        <taxon>Kordiimonas</taxon>
    </lineage>
</organism>
<keyword evidence="1" id="KW-0805">Transcription regulation</keyword>
<keyword evidence="3" id="KW-0804">Transcription</keyword>
<proteinExistence type="predicted"/>
<dbReference type="InterPro" id="IPR039422">
    <property type="entry name" value="MarR/SlyA-like"/>
</dbReference>
<dbReference type="Gene3D" id="1.10.10.10">
    <property type="entry name" value="Winged helix-like DNA-binding domain superfamily/Winged helix DNA-binding domain"/>
    <property type="match status" value="1"/>
</dbReference>
<accession>A0A1G6TV60</accession>
<dbReference type="Pfam" id="PF12802">
    <property type="entry name" value="MarR_2"/>
    <property type="match status" value="1"/>
</dbReference>
<dbReference type="SUPFAM" id="SSF46785">
    <property type="entry name" value="Winged helix' DNA-binding domain"/>
    <property type="match status" value="1"/>
</dbReference>
<dbReference type="InterPro" id="IPR000835">
    <property type="entry name" value="HTH_MarR-typ"/>
</dbReference>
<dbReference type="Proteomes" id="UP000183685">
    <property type="component" value="Unassembled WGS sequence"/>
</dbReference>
<evidence type="ECO:0000256" key="1">
    <source>
        <dbReference type="ARBA" id="ARBA00023015"/>
    </source>
</evidence>
<protein>
    <submittedName>
        <fullName evidence="5">DNA-binding transcriptional regulator, MarR family</fullName>
    </submittedName>
</protein>
<sequence length="169" mass="19406">MQLHILSILMQMHVSARNQGMFKEPSKQAQKAWISMMRASRSLLADIDQQLKRQGLPPLEWYDILWELERAGADTLRPQDLEQRTLLAQYQMSRVLGRMEAAGLITLAKMEQDKRGRTVTITAEGSRVRATMWECYGTFLRTRFDGALEPAQLSSLSDLMAQLRPDDRP</sequence>
<dbReference type="GO" id="GO:0006950">
    <property type="term" value="P:response to stress"/>
    <property type="evidence" value="ECO:0007669"/>
    <property type="project" value="TreeGrafter"/>
</dbReference>
<dbReference type="PANTHER" id="PTHR33164:SF104">
    <property type="entry name" value="TRANSCRIPTIONAL REGULATORY PROTEIN"/>
    <property type="match status" value="1"/>
</dbReference>
<gene>
    <name evidence="5" type="ORF">SAMN04488071_0370</name>
</gene>
<dbReference type="GO" id="GO:0003700">
    <property type="term" value="F:DNA-binding transcription factor activity"/>
    <property type="evidence" value="ECO:0007669"/>
    <property type="project" value="InterPro"/>
</dbReference>
<dbReference type="PROSITE" id="PS50995">
    <property type="entry name" value="HTH_MARR_2"/>
    <property type="match status" value="1"/>
</dbReference>
<evidence type="ECO:0000259" key="4">
    <source>
        <dbReference type="PROSITE" id="PS50995"/>
    </source>
</evidence>
<dbReference type="InterPro" id="IPR036390">
    <property type="entry name" value="WH_DNA-bd_sf"/>
</dbReference>
<evidence type="ECO:0000256" key="2">
    <source>
        <dbReference type="ARBA" id="ARBA00023125"/>
    </source>
</evidence>
<name>A0A1G6TV60_9PROT</name>
<evidence type="ECO:0000313" key="6">
    <source>
        <dbReference type="Proteomes" id="UP000183685"/>
    </source>
</evidence>
<keyword evidence="2 5" id="KW-0238">DNA-binding</keyword>
<dbReference type="AlphaFoldDB" id="A0A1G6TV60"/>
<dbReference type="GO" id="GO:0003677">
    <property type="term" value="F:DNA binding"/>
    <property type="evidence" value="ECO:0007669"/>
    <property type="project" value="UniProtKB-KW"/>
</dbReference>
<dbReference type="EMBL" id="FNAK01000001">
    <property type="protein sequence ID" value="SDD32929.1"/>
    <property type="molecule type" value="Genomic_DNA"/>
</dbReference>
<dbReference type="PANTHER" id="PTHR33164">
    <property type="entry name" value="TRANSCRIPTIONAL REGULATOR, MARR FAMILY"/>
    <property type="match status" value="1"/>
</dbReference>
<evidence type="ECO:0000313" key="5">
    <source>
        <dbReference type="EMBL" id="SDD32929.1"/>
    </source>
</evidence>
<dbReference type="PROSITE" id="PS01117">
    <property type="entry name" value="HTH_MARR_1"/>
    <property type="match status" value="1"/>
</dbReference>